<sequence length="41" mass="5030">MAEKKRRKKGKANRLYTPQEIVQYYQKKGKLPPEIRKRIEK</sequence>
<proteinExistence type="predicted"/>
<evidence type="ECO:0000313" key="1">
    <source>
        <dbReference type="EMBL" id="GAF95136.1"/>
    </source>
</evidence>
<reference evidence="1" key="1">
    <citation type="journal article" date="2014" name="Front. Microbiol.">
        <title>High frequency of phylogenetically diverse reductive dehalogenase-homologous genes in deep subseafloor sedimentary metagenomes.</title>
        <authorList>
            <person name="Kawai M."/>
            <person name="Futagami T."/>
            <person name="Toyoda A."/>
            <person name="Takaki Y."/>
            <person name="Nishi S."/>
            <person name="Hori S."/>
            <person name="Arai W."/>
            <person name="Tsubouchi T."/>
            <person name="Morono Y."/>
            <person name="Uchiyama I."/>
            <person name="Ito T."/>
            <person name="Fujiyama A."/>
            <person name="Inagaki F."/>
            <person name="Takami H."/>
        </authorList>
    </citation>
    <scope>NUCLEOTIDE SEQUENCE</scope>
    <source>
        <strain evidence="1">Expedition CK06-06</strain>
    </source>
</reference>
<accession>X0U731</accession>
<dbReference type="EMBL" id="BARS01010578">
    <property type="protein sequence ID" value="GAF95136.1"/>
    <property type="molecule type" value="Genomic_DNA"/>
</dbReference>
<comment type="caution">
    <text evidence="1">The sequence shown here is derived from an EMBL/GenBank/DDBJ whole genome shotgun (WGS) entry which is preliminary data.</text>
</comment>
<organism evidence="1">
    <name type="scientific">marine sediment metagenome</name>
    <dbReference type="NCBI Taxonomy" id="412755"/>
    <lineage>
        <taxon>unclassified sequences</taxon>
        <taxon>metagenomes</taxon>
        <taxon>ecological metagenomes</taxon>
    </lineage>
</organism>
<gene>
    <name evidence="1" type="ORF">S01H1_19560</name>
</gene>
<dbReference type="AlphaFoldDB" id="X0U731"/>
<name>X0U731_9ZZZZ</name>
<protein>
    <submittedName>
        <fullName evidence="1">Uncharacterized protein</fullName>
    </submittedName>
</protein>